<sequence>MFKAVQGEIRTYTWMSARSHAHCLIHYVTASLSIERLWLQIFVPFTMAASGDDDDRGLTCPICLRTFTTYRGRRVHERSQHPSVYHETEAAALQVKCWRARWDPEELVMMADYEAKHLGATNINTRIKEHILPHRTVKGIKGAHRAESYKAQVHRAALPSSPASTPAPRDPPSPNVTSNEGSFIIHTSLNDIVTSGSPIIPPLNGCSVSNSPQPPPPHIMSEEEVHASMQQLSLTLGLSVPACIGEVEHHVVPIKCLYIYTSGKGQPSESDKSGY</sequence>
<proteinExistence type="predicted"/>
<accession>A0A5B7F397</accession>
<dbReference type="InterPro" id="IPR013087">
    <property type="entry name" value="Znf_C2H2_type"/>
</dbReference>
<feature type="region of interest" description="Disordered" evidence="1">
    <location>
        <begin position="156"/>
        <end position="179"/>
    </location>
</feature>
<evidence type="ECO:0000256" key="1">
    <source>
        <dbReference type="SAM" id="MobiDB-lite"/>
    </source>
</evidence>
<dbReference type="PROSITE" id="PS00028">
    <property type="entry name" value="ZINC_FINGER_C2H2_1"/>
    <property type="match status" value="1"/>
</dbReference>
<evidence type="ECO:0000313" key="4">
    <source>
        <dbReference type="Proteomes" id="UP000324222"/>
    </source>
</evidence>
<dbReference type="Proteomes" id="UP000324222">
    <property type="component" value="Unassembled WGS sequence"/>
</dbReference>
<feature type="domain" description="C2H2-type" evidence="2">
    <location>
        <begin position="60"/>
        <end position="81"/>
    </location>
</feature>
<dbReference type="EMBL" id="VSRR010004423">
    <property type="protein sequence ID" value="MPC39618.1"/>
    <property type="molecule type" value="Genomic_DNA"/>
</dbReference>
<name>A0A5B7F397_PORTR</name>
<reference evidence="3 4" key="1">
    <citation type="submission" date="2019-05" db="EMBL/GenBank/DDBJ databases">
        <title>Another draft genome of Portunus trituberculatus and its Hox gene families provides insights of decapod evolution.</title>
        <authorList>
            <person name="Jeong J.-H."/>
            <person name="Song I."/>
            <person name="Kim S."/>
            <person name="Choi T."/>
            <person name="Kim D."/>
            <person name="Ryu S."/>
            <person name="Kim W."/>
        </authorList>
    </citation>
    <scope>NUCLEOTIDE SEQUENCE [LARGE SCALE GENOMIC DNA]</scope>
    <source>
        <tissue evidence="3">Muscle</tissue>
    </source>
</reference>
<evidence type="ECO:0000259" key="2">
    <source>
        <dbReference type="PROSITE" id="PS00028"/>
    </source>
</evidence>
<gene>
    <name evidence="3" type="ORF">E2C01_033163</name>
</gene>
<evidence type="ECO:0000313" key="3">
    <source>
        <dbReference type="EMBL" id="MPC39618.1"/>
    </source>
</evidence>
<dbReference type="OrthoDB" id="8197512at2759"/>
<keyword evidence="4" id="KW-1185">Reference proteome</keyword>
<feature type="compositionally biased region" description="Low complexity" evidence="1">
    <location>
        <begin position="156"/>
        <end position="167"/>
    </location>
</feature>
<comment type="caution">
    <text evidence="3">The sequence shown here is derived from an EMBL/GenBank/DDBJ whole genome shotgun (WGS) entry which is preliminary data.</text>
</comment>
<protein>
    <recommendedName>
        <fullName evidence="2">C2H2-type domain-containing protein</fullName>
    </recommendedName>
</protein>
<dbReference type="AlphaFoldDB" id="A0A5B7F397"/>
<organism evidence="3 4">
    <name type="scientific">Portunus trituberculatus</name>
    <name type="common">Swimming crab</name>
    <name type="synonym">Neptunus trituberculatus</name>
    <dbReference type="NCBI Taxonomy" id="210409"/>
    <lineage>
        <taxon>Eukaryota</taxon>
        <taxon>Metazoa</taxon>
        <taxon>Ecdysozoa</taxon>
        <taxon>Arthropoda</taxon>
        <taxon>Crustacea</taxon>
        <taxon>Multicrustacea</taxon>
        <taxon>Malacostraca</taxon>
        <taxon>Eumalacostraca</taxon>
        <taxon>Eucarida</taxon>
        <taxon>Decapoda</taxon>
        <taxon>Pleocyemata</taxon>
        <taxon>Brachyura</taxon>
        <taxon>Eubrachyura</taxon>
        <taxon>Portunoidea</taxon>
        <taxon>Portunidae</taxon>
        <taxon>Portuninae</taxon>
        <taxon>Portunus</taxon>
    </lineage>
</organism>